<organism evidence="1 2">
    <name type="scientific">Dovyalis caffra</name>
    <dbReference type="NCBI Taxonomy" id="77055"/>
    <lineage>
        <taxon>Eukaryota</taxon>
        <taxon>Viridiplantae</taxon>
        <taxon>Streptophyta</taxon>
        <taxon>Embryophyta</taxon>
        <taxon>Tracheophyta</taxon>
        <taxon>Spermatophyta</taxon>
        <taxon>Magnoliopsida</taxon>
        <taxon>eudicotyledons</taxon>
        <taxon>Gunneridae</taxon>
        <taxon>Pentapetalae</taxon>
        <taxon>rosids</taxon>
        <taxon>fabids</taxon>
        <taxon>Malpighiales</taxon>
        <taxon>Salicaceae</taxon>
        <taxon>Flacourtieae</taxon>
        <taxon>Dovyalis</taxon>
    </lineage>
</organism>
<dbReference type="EMBL" id="CAWUPB010001156">
    <property type="protein sequence ID" value="CAK7338759.1"/>
    <property type="molecule type" value="Genomic_DNA"/>
</dbReference>
<keyword evidence="2" id="KW-1185">Reference proteome</keyword>
<sequence>MFGEDNLAHWYQHFDSRGNVIQIPVQRHASQRRAVNPSTLQWYLYIGAGCAADNIGSPDCEDQHCEIMRLRIGCQFYKTGQGTVVEWLIDIMCWLKSFQMAKERFEAMDIDPYKLKFYYRRERDGLAYSLPSCSEDAGLYPCK</sequence>
<evidence type="ECO:0000313" key="2">
    <source>
        <dbReference type="Proteomes" id="UP001314170"/>
    </source>
</evidence>
<gene>
    <name evidence="1" type="ORF">DCAF_LOCUS13807</name>
</gene>
<comment type="caution">
    <text evidence="1">The sequence shown here is derived from an EMBL/GenBank/DDBJ whole genome shotgun (WGS) entry which is preliminary data.</text>
</comment>
<accession>A0AAV1RPY4</accession>
<proteinExistence type="predicted"/>
<evidence type="ECO:0000313" key="1">
    <source>
        <dbReference type="EMBL" id="CAK7338759.1"/>
    </source>
</evidence>
<protein>
    <submittedName>
        <fullName evidence="1">Uncharacterized protein</fullName>
    </submittedName>
</protein>
<reference evidence="1 2" key="1">
    <citation type="submission" date="2024-01" db="EMBL/GenBank/DDBJ databases">
        <authorList>
            <person name="Waweru B."/>
        </authorList>
    </citation>
    <scope>NUCLEOTIDE SEQUENCE [LARGE SCALE GENOMIC DNA]</scope>
</reference>
<dbReference type="Proteomes" id="UP001314170">
    <property type="component" value="Unassembled WGS sequence"/>
</dbReference>
<dbReference type="AlphaFoldDB" id="A0AAV1RPY4"/>
<name>A0AAV1RPY4_9ROSI</name>